<dbReference type="SMART" id="SM00178">
    <property type="entry name" value="SAR"/>
    <property type="match status" value="1"/>
</dbReference>
<dbReference type="GO" id="GO:0046872">
    <property type="term" value="F:metal ion binding"/>
    <property type="evidence" value="ECO:0007669"/>
    <property type="project" value="UniProtKB-KW"/>
</dbReference>
<dbReference type="PROSITE" id="PS51417">
    <property type="entry name" value="ARF"/>
    <property type="match status" value="1"/>
</dbReference>
<sequence>MEVNHRSIVGLCPSPSTHALTGFVPQVHVREGTAARELRRRNWPIPSVRRRSGWASTGSAGGWGGGDAILSALEGPGRCWSRRGYRVTWHSRSLKRQTRSCRASRRAGPRPVSSCPGASPDTPASEASLPPSSSLSSSSFAQFVGSVKGGGPGTPPKPLLLLPIASAAPAMGLTISSLFSRLFGKKQMRILMVGLDAAGKTTILYKLKLGEIVTTIPTIGFNVETVEYKNICFTVWDVGGQDKIRPLWRHYFQNTQLQEDELRDAVLLLFANKQDLPNAMAISEMTDKLGLQSLRNRTWYVQATCATQGTGLYEGLDWLSNELSKR</sequence>
<evidence type="ECO:0000313" key="15">
    <source>
        <dbReference type="Proteomes" id="UP000002254"/>
    </source>
</evidence>
<dbReference type="GO" id="GO:0016192">
    <property type="term" value="P:vesicle-mediated transport"/>
    <property type="evidence" value="ECO:0007669"/>
    <property type="project" value="UniProtKB-KW"/>
</dbReference>
<keyword evidence="3" id="KW-0813">Transport</keyword>
<evidence type="ECO:0000256" key="2">
    <source>
        <dbReference type="ARBA" id="ARBA00010290"/>
    </source>
</evidence>
<protein>
    <submittedName>
        <fullName evidence="14">ADP ribosylation factor 4</fullName>
    </submittedName>
</protein>
<feature type="binding site" evidence="11">
    <location>
        <position position="240"/>
    </location>
    <ligand>
        <name>GTP</name>
        <dbReference type="ChEBI" id="CHEBI:37565"/>
    </ligand>
</feature>
<evidence type="ECO:0000256" key="7">
    <source>
        <dbReference type="ARBA" id="ARBA00022927"/>
    </source>
</evidence>
<keyword evidence="5 11" id="KW-0547">Nucleotide-binding</keyword>
<name>A0A8P0P0T6_CANLF</name>
<evidence type="ECO:0000256" key="8">
    <source>
        <dbReference type="ARBA" id="ARBA00023034"/>
    </source>
</evidence>
<accession>A0A8P0P0T6</accession>
<feature type="binding site" evidence="12">
    <location>
        <position position="201"/>
    </location>
    <ligand>
        <name>Mg(2+)</name>
        <dbReference type="ChEBI" id="CHEBI:18420"/>
    </ligand>
</feature>
<dbReference type="GO" id="GO:0005794">
    <property type="term" value="C:Golgi apparatus"/>
    <property type="evidence" value="ECO:0007669"/>
    <property type="project" value="UniProtKB-SubCell"/>
</dbReference>
<proteinExistence type="inferred from homology"/>
<dbReference type="Pfam" id="PF00025">
    <property type="entry name" value="Arf"/>
    <property type="match status" value="2"/>
</dbReference>
<comment type="similarity">
    <text evidence="2">Belongs to the small GTPase superfamily. Arf family.</text>
</comment>
<dbReference type="FunCoup" id="A0A8P0P0T6">
    <property type="interactions" value="955"/>
</dbReference>
<keyword evidence="12" id="KW-0460">Magnesium</keyword>
<gene>
    <name evidence="14" type="primary">ARF4</name>
</gene>
<dbReference type="Ensembl" id="ENSCAFT00000060345.2">
    <property type="protein sequence ID" value="ENSCAFP00000051041.2"/>
    <property type="gene ID" value="ENSCAFG00000029086.3"/>
</dbReference>
<dbReference type="InterPro" id="IPR024156">
    <property type="entry name" value="Small_GTPase_ARF"/>
</dbReference>
<keyword evidence="7" id="KW-0653">Protein transport</keyword>
<dbReference type="SUPFAM" id="SSF52540">
    <property type="entry name" value="P-loop containing nucleoside triphosphate hydrolases"/>
    <property type="match status" value="1"/>
</dbReference>
<dbReference type="NCBIfam" id="TIGR00231">
    <property type="entry name" value="small_GTP"/>
    <property type="match status" value="1"/>
</dbReference>
<evidence type="ECO:0000256" key="11">
    <source>
        <dbReference type="PIRSR" id="PIRSR606689-1"/>
    </source>
</evidence>
<keyword evidence="9 11" id="KW-0342">GTP-binding</keyword>
<feature type="binding site" evidence="12">
    <location>
        <position position="218"/>
    </location>
    <ligand>
        <name>Mg(2+)</name>
        <dbReference type="ChEBI" id="CHEBI:18420"/>
    </ligand>
</feature>
<dbReference type="InterPro" id="IPR027417">
    <property type="entry name" value="P-loop_NTPase"/>
</dbReference>
<keyword evidence="12" id="KW-0479">Metal-binding</keyword>
<evidence type="ECO:0000256" key="10">
    <source>
        <dbReference type="ARBA" id="ARBA00023288"/>
    </source>
</evidence>
<evidence type="ECO:0000313" key="14">
    <source>
        <dbReference type="Ensembl" id="ENSCAFP00000051041.2"/>
    </source>
</evidence>
<comment type="subcellular location">
    <subcellularLocation>
        <location evidence="1">Golgi apparatus</location>
    </subcellularLocation>
</comment>
<feature type="binding site" evidence="11">
    <location>
        <begin position="272"/>
        <end position="275"/>
    </location>
    <ligand>
        <name>GTP</name>
        <dbReference type="ChEBI" id="CHEBI:37565"/>
    </ligand>
</feature>
<evidence type="ECO:0000256" key="3">
    <source>
        <dbReference type="ARBA" id="ARBA00022448"/>
    </source>
</evidence>
<dbReference type="SMART" id="SM00177">
    <property type="entry name" value="ARF"/>
    <property type="match status" value="1"/>
</dbReference>
<keyword evidence="6" id="KW-0931">ER-Golgi transport</keyword>
<keyword evidence="4" id="KW-0519">Myristate</keyword>
<keyword evidence="8" id="KW-0333">Golgi apparatus</keyword>
<dbReference type="AlphaFoldDB" id="A0A8P0P0T6"/>
<dbReference type="InterPro" id="IPR006689">
    <property type="entry name" value="Small_GTPase_ARF/SAR"/>
</dbReference>
<dbReference type="InterPro" id="IPR045872">
    <property type="entry name" value="Arf1-5-like"/>
</dbReference>
<dbReference type="OrthoDB" id="2011769at2759"/>
<feature type="region of interest" description="Disordered" evidence="13">
    <location>
        <begin position="96"/>
        <end position="133"/>
    </location>
</feature>
<dbReference type="PANTHER" id="PTHR11711">
    <property type="entry name" value="ADP RIBOSYLATION FACTOR-RELATED"/>
    <property type="match status" value="1"/>
</dbReference>
<evidence type="ECO:0000256" key="9">
    <source>
        <dbReference type="ARBA" id="ARBA00023134"/>
    </source>
</evidence>
<evidence type="ECO:0000256" key="4">
    <source>
        <dbReference type="ARBA" id="ARBA00022707"/>
    </source>
</evidence>
<dbReference type="GO" id="GO:0005525">
    <property type="term" value="F:GTP binding"/>
    <property type="evidence" value="ECO:0007669"/>
    <property type="project" value="UniProtKB-KW"/>
</dbReference>
<evidence type="ECO:0000256" key="5">
    <source>
        <dbReference type="ARBA" id="ARBA00022741"/>
    </source>
</evidence>
<reference evidence="14" key="2">
    <citation type="submission" date="2025-08" db="UniProtKB">
        <authorList>
            <consortium name="Ensembl"/>
        </authorList>
    </citation>
    <scope>IDENTIFICATION</scope>
</reference>
<dbReference type="GO" id="GO:0015031">
    <property type="term" value="P:protein transport"/>
    <property type="evidence" value="ECO:0007669"/>
    <property type="project" value="UniProtKB-KW"/>
</dbReference>
<reference evidence="14 15" key="1">
    <citation type="journal article" date="2005" name="Nature">
        <title>Genome sequence, comparative analysis and haplotype structure of the domestic dog.</title>
        <authorList>
            <consortium name="Broad Sequencing Platform"/>
            <person name="Lindblad-Toh K."/>
            <person name="Wade C.M."/>
            <person name="Mikkelsen T.S."/>
            <person name="Karlsson E.K."/>
            <person name="Jaffe D.B."/>
            <person name="Kamal M."/>
            <person name="Clamp M."/>
            <person name="Chang J.L."/>
            <person name="Kulbokas E.J. III"/>
            <person name="Zody M.C."/>
            <person name="Mauceli E."/>
            <person name="Xie X."/>
            <person name="Breen M."/>
            <person name="Wayne R.K."/>
            <person name="Ostrander E.A."/>
            <person name="Ponting C.P."/>
            <person name="Galibert F."/>
            <person name="Smith D.R."/>
            <person name="DeJong P.J."/>
            <person name="Kirkness E."/>
            <person name="Alvarez P."/>
            <person name="Biagi T."/>
            <person name="Brockman W."/>
            <person name="Butler J."/>
            <person name="Chin C.W."/>
            <person name="Cook A."/>
            <person name="Cuff J."/>
            <person name="Daly M.J."/>
            <person name="DeCaprio D."/>
            <person name="Gnerre S."/>
            <person name="Grabherr M."/>
            <person name="Kellis M."/>
            <person name="Kleber M."/>
            <person name="Bardeleben C."/>
            <person name="Goodstadt L."/>
            <person name="Heger A."/>
            <person name="Hitte C."/>
            <person name="Kim L."/>
            <person name="Koepfli K.P."/>
            <person name="Parker H.G."/>
            <person name="Pollinger J.P."/>
            <person name="Searle S.M."/>
            <person name="Sutter N.B."/>
            <person name="Thomas R."/>
            <person name="Webber C."/>
            <person name="Baldwin J."/>
            <person name="Abebe A."/>
            <person name="Abouelleil A."/>
            <person name="Aftuck L."/>
            <person name="Ait-Zahra M."/>
            <person name="Aldredge T."/>
            <person name="Allen N."/>
            <person name="An P."/>
            <person name="Anderson S."/>
            <person name="Antoine C."/>
            <person name="Arachchi H."/>
            <person name="Aslam A."/>
            <person name="Ayotte L."/>
            <person name="Bachantsang P."/>
            <person name="Barry A."/>
            <person name="Bayul T."/>
            <person name="Benamara M."/>
            <person name="Berlin A."/>
            <person name="Bessette D."/>
            <person name="Blitshteyn B."/>
            <person name="Bloom T."/>
            <person name="Blye J."/>
            <person name="Boguslavskiy L."/>
            <person name="Bonnet C."/>
            <person name="Boukhgalter B."/>
            <person name="Brown A."/>
            <person name="Cahill P."/>
            <person name="Calixte N."/>
            <person name="Camarata J."/>
            <person name="Cheshatsang Y."/>
            <person name="Chu J."/>
            <person name="Citroen M."/>
            <person name="Collymore A."/>
            <person name="Cooke P."/>
            <person name="Dawoe T."/>
            <person name="Daza R."/>
            <person name="Decktor K."/>
            <person name="DeGray S."/>
            <person name="Dhargay N."/>
            <person name="Dooley K."/>
            <person name="Dooley K."/>
            <person name="Dorje P."/>
            <person name="Dorjee K."/>
            <person name="Dorris L."/>
            <person name="Duffey N."/>
            <person name="Dupes A."/>
            <person name="Egbiremolen O."/>
            <person name="Elong R."/>
            <person name="Falk J."/>
            <person name="Farina A."/>
            <person name="Faro S."/>
            <person name="Ferguson D."/>
            <person name="Ferreira P."/>
            <person name="Fisher S."/>
            <person name="FitzGerald M."/>
            <person name="Foley K."/>
            <person name="Foley C."/>
            <person name="Franke A."/>
            <person name="Friedrich D."/>
            <person name="Gage D."/>
            <person name="Garber M."/>
            <person name="Gearin G."/>
            <person name="Giannoukos G."/>
            <person name="Goode T."/>
            <person name="Goyette A."/>
            <person name="Graham J."/>
            <person name="Grandbois E."/>
            <person name="Gyaltsen K."/>
            <person name="Hafez N."/>
            <person name="Hagopian D."/>
            <person name="Hagos B."/>
            <person name="Hall J."/>
            <person name="Healy C."/>
            <person name="Hegarty R."/>
            <person name="Honan T."/>
            <person name="Horn A."/>
            <person name="Houde N."/>
            <person name="Hughes L."/>
            <person name="Hunnicutt L."/>
            <person name="Husby M."/>
            <person name="Jester B."/>
            <person name="Jones C."/>
            <person name="Kamat A."/>
            <person name="Kanga B."/>
            <person name="Kells C."/>
            <person name="Khazanovich D."/>
            <person name="Kieu A.C."/>
            <person name="Kisner P."/>
            <person name="Kumar M."/>
            <person name="Lance K."/>
            <person name="Landers T."/>
            <person name="Lara M."/>
            <person name="Lee W."/>
            <person name="Leger J.P."/>
            <person name="Lennon N."/>
            <person name="Leuper L."/>
            <person name="LeVine S."/>
            <person name="Liu J."/>
            <person name="Liu X."/>
            <person name="Lokyitsang Y."/>
            <person name="Lokyitsang T."/>
            <person name="Lui A."/>
            <person name="Macdonald J."/>
            <person name="Major J."/>
            <person name="Marabella R."/>
            <person name="Maru K."/>
            <person name="Matthews C."/>
            <person name="McDonough S."/>
            <person name="Mehta T."/>
            <person name="Meldrim J."/>
            <person name="Melnikov A."/>
            <person name="Meneus L."/>
            <person name="Mihalev A."/>
            <person name="Mihova T."/>
            <person name="Miller K."/>
            <person name="Mittelman R."/>
            <person name="Mlenga V."/>
            <person name="Mulrain L."/>
            <person name="Munson G."/>
            <person name="Navidi A."/>
            <person name="Naylor J."/>
            <person name="Nguyen T."/>
            <person name="Nguyen N."/>
            <person name="Nguyen C."/>
            <person name="Nguyen T."/>
            <person name="Nicol R."/>
            <person name="Norbu N."/>
            <person name="Norbu C."/>
            <person name="Novod N."/>
            <person name="Nyima T."/>
            <person name="Olandt P."/>
            <person name="O'Neill B."/>
            <person name="O'Neill K."/>
            <person name="Osman S."/>
            <person name="Oyono L."/>
            <person name="Patti C."/>
            <person name="Perrin D."/>
            <person name="Phunkhang P."/>
            <person name="Pierre F."/>
            <person name="Priest M."/>
            <person name="Rachupka A."/>
            <person name="Raghuraman S."/>
            <person name="Rameau R."/>
            <person name="Ray V."/>
            <person name="Raymond C."/>
            <person name="Rege F."/>
            <person name="Rise C."/>
            <person name="Rogers J."/>
            <person name="Rogov P."/>
            <person name="Sahalie J."/>
            <person name="Settipalli S."/>
            <person name="Sharpe T."/>
            <person name="Shea T."/>
            <person name="Sheehan M."/>
            <person name="Sherpa N."/>
            <person name="Shi J."/>
            <person name="Shih D."/>
            <person name="Sloan J."/>
            <person name="Smith C."/>
            <person name="Sparrow T."/>
            <person name="Stalker J."/>
            <person name="Stange-Thomann N."/>
            <person name="Stavropoulos S."/>
            <person name="Stone C."/>
            <person name="Stone S."/>
            <person name="Sykes S."/>
            <person name="Tchuinga P."/>
            <person name="Tenzing P."/>
            <person name="Tesfaye S."/>
            <person name="Thoulutsang D."/>
            <person name="Thoulutsang Y."/>
            <person name="Topham K."/>
            <person name="Topping I."/>
            <person name="Tsamla T."/>
            <person name="Vassiliev H."/>
            <person name="Venkataraman V."/>
            <person name="Vo A."/>
            <person name="Wangchuk T."/>
            <person name="Wangdi T."/>
            <person name="Weiand M."/>
            <person name="Wilkinson J."/>
            <person name="Wilson A."/>
            <person name="Yadav S."/>
            <person name="Yang S."/>
            <person name="Yang X."/>
            <person name="Young G."/>
            <person name="Yu Q."/>
            <person name="Zainoun J."/>
            <person name="Zembek L."/>
            <person name="Zimmer A."/>
            <person name="Lander E.S."/>
        </authorList>
    </citation>
    <scope>NUCLEOTIDE SEQUENCE [LARGE SCALE GENOMIC DNA]</scope>
    <source>
        <strain evidence="14">Boxer</strain>
    </source>
</reference>
<keyword evidence="10" id="KW-0449">Lipoprotein</keyword>
<dbReference type="Proteomes" id="UP000002254">
    <property type="component" value="Chromosome 20"/>
</dbReference>
<feature type="compositionally biased region" description="Basic residues" evidence="13">
    <location>
        <begin position="96"/>
        <end position="108"/>
    </location>
</feature>
<evidence type="ECO:0000256" key="12">
    <source>
        <dbReference type="PIRSR" id="PIRSR606689-2"/>
    </source>
</evidence>
<evidence type="ECO:0000256" key="13">
    <source>
        <dbReference type="SAM" id="MobiDB-lite"/>
    </source>
</evidence>
<evidence type="ECO:0000256" key="6">
    <source>
        <dbReference type="ARBA" id="ARBA00022892"/>
    </source>
</evidence>
<dbReference type="CDD" id="cd04150">
    <property type="entry name" value="Arf1_5_like"/>
    <property type="match status" value="1"/>
</dbReference>
<dbReference type="GO" id="GO:0003924">
    <property type="term" value="F:GTPase activity"/>
    <property type="evidence" value="ECO:0007669"/>
    <property type="project" value="InterPro"/>
</dbReference>
<dbReference type="Gene3D" id="3.40.50.300">
    <property type="entry name" value="P-loop containing nucleotide triphosphate hydrolases"/>
    <property type="match status" value="2"/>
</dbReference>
<dbReference type="InterPro" id="IPR005225">
    <property type="entry name" value="Small_GTP-bd"/>
</dbReference>
<dbReference type="PRINTS" id="PR00328">
    <property type="entry name" value="SAR1GTPBP"/>
</dbReference>
<organism evidence="14 15">
    <name type="scientific">Canis lupus familiaris</name>
    <name type="common">Dog</name>
    <name type="synonym">Canis familiaris</name>
    <dbReference type="NCBI Taxonomy" id="9615"/>
    <lineage>
        <taxon>Eukaryota</taxon>
        <taxon>Metazoa</taxon>
        <taxon>Chordata</taxon>
        <taxon>Craniata</taxon>
        <taxon>Vertebrata</taxon>
        <taxon>Euteleostomi</taxon>
        <taxon>Mammalia</taxon>
        <taxon>Eutheria</taxon>
        <taxon>Laurasiatheria</taxon>
        <taxon>Carnivora</taxon>
        <taxon>Caniformia</taxon>
        <taxon>Canidae</taxon>
        <taxon>Canis</taxon>
    </lineage>
</organism>
<evidence type="ECO:0000256" key="1">
    <source>
        <dbReference type="ARBA" id="ARBA00004555"/>
    </source>
</evidence>
<feature type="binding site" evidence="11">
    <location>
        <begin position="194"/>
        <end position="201"/>
    </location>
    <ligand>
        <name>GTP</name>
        <dbReference type="ChEBI" id="CHEBI:37565"/>
    </ligand>
</feature>